<keyword evidence="1" id="KW-1133">Transmembrane helix</keyword>
<dbReference type="EMBL" id="BRLB01000001">
    <property type="protein sequence ID" value="GKX28636.1"/>
    <property type="molecule type" value="Genomic_DNA"/>
</dbReference>
<evidence type="ECO:0000313" key="2">
    <source>
        <dbReference type="EMBL" id="GKX28636.1"/>
    </source>
</evidence>
<comment type="caution">
    <text evidence="2">The sequence shown here is derived from an EMBL/GenBank/DDBJ whole genome shotgun (WGS) entry which is preliminary data.</text>
</comment>
<evidence type="ECO:0000313" key="3">
    <source>
        <dbReference type="Proteomes" id="UP001144256"/>
    </source>
</evidence>
<keyword evidence="3" id="KW-1185">Reference proteome</keyword>
<sequence length="132" mass="15135">MENEVNSIMKQAVILIVIGFVVSICWVTVSFGQHLYRNFNNQITNSLSYAYSSELDSIMNYTGDLPAACVYYAAEKNKASVESISGYYSWRDESGKYKSQRVRSIKDLKKLFQHQINCTITKSTGKYRIVIY</sequence>
<keyword evidence="1" id="KW-0812">Transmembrane</keyword>
<keyword evidence="1" id="KW-0472">Membrane</keyword>
<gene>
    <name evidence="2" type="ORF">SH1V18_11160</name>
</gene>
<feature type="transmembrane region" description="Helical" evidence="1">
    <location>
        <begin position="12"/>
        <end position="36"/>
    </location>
</feature>
<dbReference type="RefSeq" id="WP_281813135.1">
    <property type="nucleotide sequence ID" value="NZ_BRLB01000001.1"/>
</dbReference>
<proteinExistence type="predicted"/>
<reference evidence="2" key="1">
    <citation type="submission" date="2022-06" db="EMBL/GenBank/DDBJ databases">
        <title>Vallitalea longa sp. nov., an anaerobic bacterium isolated from marine sediment.</title>
        <authorList>
            <person name="Hirano S."/>
            <person name="Terahara T."/>
            <person name="Mori K."/>
            <person name="Hamada M."/>
            <person name="Matsumoto R."/>
            <person name="Kobayashi T."/>
        </authorList>
    </citation>
    <scope>NUCLEOTIDE SEQUENCE</scope>
    <source>
        <strain evidence="2">SH18-1</strain>
    </source>
</reference>
<protein>
    <submittedName>
        <fullName evidence="2">Uncharacterized protein</fullName>
    </submittedName>
</protein>
<accession>A0A9W6DDD5</accession>
<dbReference type="Proteomes" id="UP001144256">
    <property type="component" value="Unassembled WGS sequence"/>
</dbReference>
<name>A0A9W6DDD5_9FIRM</name>
<dbReference type="AlphaFoldDB" id="A0A9W6DDD5"/>
<organism evidence="2 3">
    <name type="scientific">Vallitalea longa</name>
    <dbReference type="NCBI Taxonomy" id="2936439"/>
    <lineage>
        <taxon>Bacteria</taxon>
        <taxon>Bacillati</taxon>
        <taxon>Bacillota</taxon>
        <taxon>Clostridia</taxon>
        <taxon>Lachnospirales</taxon>
        <taxon>Vallitaleaceae</taxon>
        <taxon>Vallitalea</taxon>
    </lineage>
</organism>
<evidence type="ECO:0000256" key="1">
    <source>
        <dbReference type="SAM" id="Phobius"/>
    </source>
</evidence>